<evidence type="ECO:0000313" key="3">
    <source>
        <dbReference type="Proteomes" id="UP000000657"/>
    </source>
</evidence>
<dbReference type="KEGG" id="fal:FRAAL5192"/>
<accession>Q0RFB5</accession>
<feature type="region of interest" description="Disordered" evidence="1">
    <location>
        <begin position="1"/>
        <end position="29"/>
    </location>
</feature>
<protein>
    <submittedName>
        <fullName evidence="2">Uncharacterized protein</fullName>
    </submittedName>
</protein>
<name>Q0RFB5_FRAAA</name>
<dbReference type="Proteomes" id="UP000000657">
    <property type="component" value="Chromosome"/>
</dbReference>
<proteinExistence type="predicted"/>
<organism evidence="2 3">
    <name type="scientific">Frankia alni (strain DSM 45986 / CECT 9034 / ACN14a)</name>
    <dbReference type="NCBI Taxonomy" id="326424"/>
    <lineage>
        <taxon>Bacteria</taxon>
        <taxon>Bacillati</taxon>
        <taxon>Actinomycetota</taxon>
        <taxon>Actinomycetes</taxon>
        <taxon>Frankiales</taxon>
        <taxon>Frankiaceae</taxon>
        <taxon>Frankia</taxon>
    </lineage>
</organism>
<dbReference type="HOGENOM" id="CLU_2154647_0_0_11"/>
<gene>
    <name evidence="2" type="ordered locus">FRAAL5192</name>
</gene>
<dbReference type="EMBL" id="CT573213">
    <property type="protein sequence ID" value="CAJ63832.2"/>
    <property type="molecule type" value="Genomic_DNA"/>
</dbReference>
<evidence type="ECO:0000256" key="1">
    <source>
        <dbReference type="SAM" id="MobiDB-lite"/>
    </source>
</evidence>
<evidence type="ECO:0000313" key="2">
    <source>
        <dbReference type="EMBL" id="CAJ63832.2"/>
    </source>
</evidence>
<keyword evidence="3" id="KW-1185">Reference proteome</keyword>
<feature type="region of interest" description="Disordered" evidence="1">
    <location>
        <begin position="46"/>
        <end position="75"/>
    </location>
</feature>
<reference evidence="2 3" key="1">
    <citation type="journal article" date="2007" name="Genome Res.">
        <title>Genome characteristics of facultatively symbiotic Frankia sp. strains reflect host range and host plant biogeography.</title>
        <authorList>
            <person name="Normand P."/>
            <person name="Lapierre P."/>
            <person name="Tisa L.S."/>
            <person name="Gogarten J.P."/>
            <person name="Alloisio N."/>
            <person name="Bagnarol E."/>
            <person name="Bassi C.A."/>
            <person name="Berry A.M."/>
            <person name="Bickhart D.M."/>
            <person name="Choisne N."/>
            <person name="Couloux A."/>
            <person name="Cournoyer B."/>
            <person name="Cruveiller S."/>
            <person name="Daubin V."/>
            <person name="Demange N."/>
            <person name="Francino M.P."/>
            <person name="Goltsman E."/>
            <person name="Huang Y."/>
            <person name="Kopp O.R."/>
            <person name="Labarre L."/>
            <person name="Lapidus A."/>
            <person name="Lavire C."/>
            <person name="Marechal J."/>
            <person name="Martinez M."/>
            <person name="Mastronunzio J.E."/>
            <person name="Mullin B.C."/>
            <person name="Niemann J."/>
            <person name="Pujic P."/>
            <person name="Rawnsley T."/>
            <person name="Rouy Z."/>
            <person name="Schenowitz C."/>
            <person name="Sellstedt A."/>
            <person name="Tavares F."/>
            <person name="Tomkins J.P."/>
            <person name="Vallenet D."/>
            <person name="Valverde C."/>
            <person name="Wall L.G."/>
            <person name="Wang Y."/>
            <person name="Medigue C."/>
            <person name="Benson D.R."/>
        </authorList>
    </citation>
    <scope>NUCLEOTIDE SEQUENCE [LARGE SCALE GENOMIC DNA]</scope>
    <source>
        <strain evidence="3">DSM 45986 / CECT 9034 / ACN14a</strain>
    </source>
</reference>
<dbReference type="AlphaFoldDB" id="Q0RFB5"/>
<sequence length="111" mass="11361">MGMVAGTRRPGGRGLPATPRAVRTEAPVSRVPTARGVTVRRVGRIRPAATASLGAGRPRRPMVPAGPVMTGPAGAGRVPAFVQARVVTVTDVRAGRRAGAAPAVRDRPRDG</sequence>